<dbReference type="Pfam" id="PF20414">
    <property type="entry name" value="DUF6698"/>
    <property type="match status" value="1"/>
</dbReference>
<accession>A0A0C3E584</accession>
<dbReference type="AlphaFoldDB" id="A0A0C3E584"/>
<gene>
    <name evidence="1" type="ORF">SCLCIDRAFT_1214486</name>
</gene>
<dbReference type="EMBL" id="KN822037">
    <property type="protein sequence ID" value="KIM63176.1"/>
    <property type="molecule type" value="Genomic_DNA"/>
</dbReference>
<dbReference type="Proteomes" id="UP000053989">
    <property type="component" value="Unassembled WGS sequence"/>
</dbReference>
<evidence type="ECO:0000313" key="1">
    <source>
        <dbReference type="EMBL" id="KIM63176.1"/>
    </source>
</evidence>
<feature type="non-terminal residue" evidence="1">
    <location>
        <position position="1"/>
    </location>
</feature>
<dbReference type="InterPro" id="IPR046521">
    <property type="entry name" value="DUF6698"/>
</dbReference>
<evidence type="ECO:0000313" key="2">
    <source>
        <dbReference type="Proteomes" id="UP000053989"/>
    </source>
</evidence>
<proteinExistence type="predicted"/>
<dbReference type="HOGENOM" id="CLU_035918_3_1_1"/>
<sequence>VHAFCNVQTLITNGIVLMSEDIDVNDESLMAIERKEYAVFKELLCMIPSLEARLMESSEEMVTTMAELIQKGINGAWADDTKGVKIAIIDWITLKGQSLSPHIPRNVKSGRGFNHERTGALLCPTGLDWANIEMRTKLVNGQIQVAGDQWPVFLYADYTYDVEDPWNSLLHSGLLVSAFKHIFTSPSSVDQEPKATRSGNAQIHGMHSMTKASITYVATQVRPSHVHHMFV</sequence>
<dbReference type="InParanoid" id="A0A0C3E584"/>
<reference evidence="1 2" key="1">
    <citation type="submission" date="2014-04" db="EMBL/GenBank/DDBJ databases">
        <authorList>
            <consortium name="DOE Joint Genome Institute"/>
            <person name="Kuo A."/>
            <person name="Kohler A."/>
            <person name="Nagy L.G."/>
            <person name="Floudas D."/>
            <person name="Copeland A."/>
            <person name="Barry K.W."/>
            <person name="Cichocki N."/>
            <person name="Veneault-Fourrey C."/>
            <person name="LaButti K."/>
            <person name="Lindquist E.A."/>
            <person name="Lipzen A."/>
            <person name="Lundell T."/>
            <person name="Morin E."/>
            <person name="Murat C."/>
            <person name="Sun H."/>
            <person name="Tunlid A."/>
            <person name="Henrissat B."/>
            <person name="Grigoriev I.V."/>
            <person name="Hibbett D.S."/>
            <person name="Martin F."/>
            <person name="Nordberg H.P."/>
            <person name="Cantor M.N."/>
            <person name="Hua S.X."/>
        </authorList>
    </citation>
    <scope>NUCLEOTIDE SEQUENCE [LARGE SCALE GENOMIC DNA]</scope>
    <source>
        <strain evidence="1 2">Foug A</strain>
    </source>
</reference>
<reference evidence="2" key="2">
    <citation type="submission" date="2015-01" db="EMBL/GenBank/DDBJ databases">
        <title>Evolutionary Origins and Diversification of the Mycorrhizal Mutualists.</title>
        <authorList>
            <consortium name="DOE Joint Genome Institute"/>
            <consortium name="Mycorrhizal Genomics Consortium"/>
            <person name="Kohler A."/>
            <person name="Kuo A."/>
            <person name="Nagy L.G."/>
            <person name="Floudas D."/>
            <person name="Copeland A."/>
            <person name="Barry K.W."/>
            <person name="Cichocki N."/>
            <person name="Veneault-Fourrey C."/>
            <person name="LaButti K."/>
            <person name="Lindquist E.A."/>
            <person name="Lipzen A."/>
            <person name="Lundell T."/>
            <person name="Morin E."/>
            <person name="Murat C."/>
            <person name="Riley R."/>
            <person name="Ohm R."/>
            <person name="Sun H."/>
            <person name="Tunlid A."/>
            <person name="Henrissat B."/>
            <person name="Grigoriev I.V."/>
            <person name="Hibbett D.S."/>
            <person name="Martin F."/>
        </authorList>
    </citation>
    <scope>NUCLEOTIDE SEQUENCE [LARGE SCALE GENOMIC DNA]</scope>
    <source>
        <strain evidence="2">Foug A</strain>
    </source>
</reference>
<protein>
    <submittedName>
        <fullName evidence="1">Uncharacterized protein</fullName>
    </submittedName>
</protein>
<keyword evidence="2" id="KW-1185">Reference proteome</keyword>
<dbReference type="OrthoDB" id="3220614at2759"/>
<name>A0A0C3E584_9AGAM</name>
<dbReference type="STRING" id="1036808.A0A0C3E584"/>
<organism evidence="1 2">
    <name type="scientific">Scleroderma citrinum Foug A</name>
    <dbReference type="NCBI Taxonomy" id="1036808"/>
    <lineage>
        <taxon>Eukaryota</taxon>
        <taxon>Fungi</taxon>
        <taxon>Dikarya</taxon>
        <taxon>Basidiomycota</taxon>
        <taxon>Agaricomycotina</taxon>
        <taxon>Agaricomycetes</taxon>
        <taxon>Agaricomycetidae</taxon>
        <taxon>Boletales</taxon>
        <taxon>Sclerodermatineae</taxon>
        <taxon>Sclerodermataceae</taxon>
        <taxon>Scleroderma</taxon>
    </lineage>
</organism>